<dbReference type="eggNOG" id="COG5568">
    <property type="taxonomic scope" value="Bacteria"/>
</dbReference>
<evidence type="ECO:0008006" key="3">
    <source>
        <dbReference type="Google" id="ProtNLM"/>
    </source>
</evidence>
<gene>
    <name evidence="1" type="ORF">HJA_10324</name>
</gene>
<proteinExistence type="predicted"/>
<dbReference type="STRING" id="1280952.HJA_10324"/>
<reference evidence="1 2" key="1">
    <citation type="journal article" date="2014" name="Antonie Van Leeuwenhoek">
        <title>Hyphomonas beringensis sp. nov. and Hyphomonas chukchiensis sp. nov., isolated from surface seawater of the Bering Sea and Chukchi Sea.</title>
        <authorList>
            <person name="Li C."/>
            <person name="Lai Q."/>
            <person name="Li G."/>
            <person name="Dong C."/>
            <person name="Wang J."/>
            <person name="Liao Y."/>
            <person name="Shao Z."/>
        </authorList>
    </citation>
    <scope>NUCLEOTIDE SEQUENCE [LARGE SCALE GENOMIC DNA]</scope>
    <source>
        <strain evidence="1 2">VP2</strain>
    </source>
</reference>
<dbReference type="Proteomes" id="UP000024816">
    <property type="component" value="Unassembled WGS sequence"/>
</dbReference>
<organism evidence="1 2">
    <name type="scientific">Hyphomonas jannaschiana VP2</name>
    <dbReference type="NCBI Taxonomy" id="1280952"/>
    <lineage>
        <taxon>Bacteria</taxon>
        <taxon>Pseudomonadati</taxon>
        <taxon>Pseudomonadota</taxon>
        <taxon>Alphaproteobacteria</taxon>
        <taxon>Hyphomonadales</taxon>
        <taxon>Hyphomonadaceae</taxon>
        <taxon>Hyphomonas</taxon>
    </lineage>
</organism>
<sequence>MLNDETTPRFDADPIVYIRHLGADEVQDLVPANALEGIGRPEDLFIVSSADGQQLAIVEGRDAAFAAARMHDLTPVSVH</sequence>
<dbReference type="OrthoDB" id="7619996at2"/>
<dbReference type="EMBL" id="ARYJ01000005">
    <property type="protein sequence ID" value="KCZ88758.1"/>
    <property type="molecule type" value="Genomic_DNA"/>
</dbReference>
<dbReference type="AlphaFoldDB" id="A0A059FE21"/>
<protein>
    <recommendedName>
        <fullName evidence="3">DUF1150 domain-containing protein</fullName>
    </recommendedName>
</protein>
<name>A0A059FE21_9PROT</name>
<dbReference type="RefSeq" id="WP_035581690.1">
    <property type="nucleotide sequence ID" value="NZ_ARYJ01000005.1"/>
</dbReference>
<evidence type="ECO:0000313" key="1">
    <source>
        <dbReference type="EMBL" id="KCZ88758.1"/>
    </source>
</evidence>
<evidence type="ECO:0000313" key="2">
    <source>
        <dbReference type="Proteomes" id="UP000024816"/>
    </source>
</evidence>
<dbReference type="Pfam" id="PF06620">
    <property type="entry name" value="DUF1150"/>
    <property type="match status" value="1"/>
</dbReference>
<accession>A0A059FE21</accession>
<dbReference type="InterPro" id="IPR009531">
    <property type="entry name" value="DUF1150"/>
</dbReference>
<dbReference type="PATRIC" id="fig|1280952.3.peg.2063"/>
<comment type="caution">
    <text evidence="1">The sequence shown here is derived from an EMBL/GenBank/DDBJ whole genome shotgun (WGS) entry which is preliminary data.</text>
</comment>
<keyword evidence="2" id="KW-1185">Reference proteome</keyword>